<feature type="compositionally biased region" description="Low complexity" evidence="1">
    <location>
        <begin position="1"/>
        <end position="18"/>
    </location>
</feature>
<evidence type="ECO:0000313" key="2">
    <source>
        <dbReference type="EMBL" id="KKN00048.1"/>
    </source>
</evidence>
<feature type="region of interest" description="Disordered" evidence="1">
    <location>
        <begin position="640"/>
        <end position="668"/>
    </location>
</feature>
<feature type="region of interest" description="Disordered" evidence="1">
    <location>
        <begin position="1"/>
        <end position="26"/>
    </location>
</feature>
<feature type="region of interest" description="Disordered" evidence="1">
    <location>
        <begin position="267"/>
        <end position="330"/>
    </location>
</feature>
<dbReference type="AlphaFoldDB" id="A0A0F9Q3T8"/>
<feature type="region of interest" description="Disordered" evidence="1">
    <location>
        <begin position="179"/>
        <end position="200"/>
    </location>
</feature>
<feature type="compositionally biased region" description="Low complexity" evidence="1">
    <location>
        <begin position="792"/>
        <end position="803"/>
    </location>
</feature>
<feature type="compositionally biased region" description="Pro residues" evidence="1">
    <location>
        <begin position="186"/>
        <end position="195"/>
    </location>
</feature>
<accession>A0A0F9Q3T8</accession>
<feature type="region of interest" description="Disordered" evidence="1">
    <location>
        <begin position="779"/>
        <end position="803"/>
    </location>
</feature>
<sequence length="803" mass="89317">MPFNTQTQQQTQQQPQQQADPGQMAMMALQNSFDEQQFGMTTEEINDLAQELGSTPDRIRQRLSKGPQERMRISQQLQARNAAKGRQRIRQTEAMLAPKDRVEIAEINRQMADLRLDPAMTDGQSQMIPEAEKAMGELTQRRNLILQTASPPPTIQEQFGQETVNIDGSIFAKNPRGWQKLVTPKDQPPPPPPPPEEPDQLTLEQFDKIAQGIVRAKSAGGKSYPLEQARKDAVEQIRFYEQMTGKQILGPVPVDTAMATAGPLAVGAQFGGGGSVGRGNRLVGDRSSRKGRRGSQQSKGDRKKQTGLKTSFDRVSETAQGQDFPMDPSKWDEETLERVAPLVKPLIEELQRRAPDESKASPQIQQELAWLRAIEKAAGVEKLEGQRITKAVGALFGTAQTQDNPNDPSSWDPDLLEKMGPVATATRNAIKARHTNVGAIPPEFRQAWDLAGDVQRAADKIQGPQSGPKFENRRVVLKTKPQDVPQMSGTQLDALFNKAATHQAELKKRWGSPANMPESVRTKEWDKSIQLLDIVFATQQRGKRIGAAVKTARKKVNDFMSQNVAVDAAADQDLTAVRPFAQLELDHLTAIDKTDRTFDQNEKIAQLNLIITETKQAEQESGARAVEERDFQDLIQRGAESLSDEQLEAARKAGQKLADRGEDLPGMGDVFQESEERKVQQSAEKSARTDIERFVQGLPPGQRDPTKWDEQDVRDLGPDANLALQDLKREHPELNAENAKSLLSASEFRNFELWDAIAEEWEAQQIRDEERAEARMEFNESVRRGKLGGEVSGPSLLPELPSP</sequence>
<reference evidence="2" key="1">
    <citation type="journal article" date="2015" name="Nature">
        <title>Complex archaea that bridge the gap between prokaryotes and eukaryotes.</title>
        <authorList>
            <person name="Spang A."/>
            <person name="Saw J.H."/>
            <person name="Jorgensen S.L."/>
            <person name="Zaremba-Niedzwiedzka K."/>
            <person name="Martijn J."/>
            <person name="Lind A.E."/>
            <person name="van Eijk R."/>
            <person name="Schleper C."/>
            <person name="Guy L."/>
            <person name="Ettema T.J."/>
        </authorList>
    </citation>
    <scope>NUCLEOTIDE SEQUENCE</scope>
</reference>
<evidence type="ECO:0000256" key="1">
    <source>
        <dbReference type="SAM" id="MobiDB-lite"/>
    </source>
</evidence>
<proteinExistence type="predicted"/>
<comment type="caution">
    <text evidence="2">The sequence shown here is derived from an EMBL/GenBank/DDBJ whole genome shotgun (WGS) entry which is preliminary data.</text>
</comment>
<organism evidence="2">
    <name type="scientific">marine sediment metagenome</name>
    <dbReference type="NCBI Taxonomy" id="412755"/>
    <lineage>
        <taxon>unclassified sequences</taxon>
        <taxon>metagenomes</taxon>
        <taxon>ecological metagenomes</taxon>
    </lineage>
</organism>
<protein>
    <submittedName>
        <fullName evidence="2">Uncharacterized protein</fullName>
    </submittedName>
</protein>
<dbReference type="EMBL" id="LAZR01005424">
    <property type="protein sequence ID" value="KKN00048.1"/>
    <property type="molecule type" value="Genomic_DNA"/>
</dbReference>
<gene>
    <name evidence="2" type="ORF">LCGC14_1141740</name>
</gene>
<name>A0A0F9Q3T8_9ZZZZ</name>